<dbReference type="Proteomes" id="UP000076925">
    <property type="component" value="Unassembled WGS sequence"/>
</dbReference>
<dbReference type="STRING" id="128403.WA1_27840"/>
<comment type="caution">
    <text evidence="2">The sequence shown here is derived from an EMBL/GenBank/DDBJ whole genome shotgun (WGS) entry which is preliminary data.</text>
</comment>
<proteinExistence type="predicted"/>
<protein>
    <recommendedName>
        <fullName evidence="1">DUF6875 domain-containing protein</fullName>
    </recommendedName>
</protein>
<organism evidence="2 3">
    <name type="scientific">Scytonema hofmannii PCC 7110</name>
    <dbReference type="NCBI Taxonomy" id="128403"/>
    <lineage>
        <taxon>Bacteria</taxon>
        <taxon>Bacillati</taxon>
        <taxon>Cyanobacteriota</taxon>
        <taxon>Cyanophyceae</taxon>
        <taxon>Nostocales</taxon>
        <taxon>Scytonemataceae</taxon>
        <taxon>Scytonema</taxon>
    </lineage>
</organism>
<name>A0A139X6Q7_9CYAN</name>
<gene>
    <name evidence="2" type="ORF">WA1_27840</name>
</gene>
<evidence type="ECO:0000313" key="3">
    <source>
        <dbReference type="Proteomes" id="UP000076925"/>
    </source>
</evidence>
<dbReference type="EMBL" id="ANNX02000030">
    <property type="protein sequence ID" value="KYC40366.1"/>
    <property type="molecule type" value="Genomic_DNA"/>
</dbReference>
<sequence length="229" mass="26418">MTLYTPTEINQLEQDLPYFIEITQWLKSFVAKPHSELGRPGAVCPFVPPSLKFNSMWMRVIRAQDLNLEQIENIILPYLDVFLELEPKEKPSALNKAILFIFPDIELEDAPKIIDVVQKKLKLFFVDAGLMLGEFHNLTESPGIHNPNFRPLRSPIPMLVIRPMTEADLIFMQNTDDLHLRIRYLEAYLKHYGQKIKDENKLKSAYQALASAQEQVQQEKLANLDVACV</sequence>
<accession>A0A139X6Q7</accession>
<feature type="domain" description="DUF6875" evidence="1">
    <location>
        <begin position="20"/>
        <end position="201"/>
    </location>
</feature>
<evidence type="ECO:0000313" key="2">
    <source>
        <dbReference type="EMBL" id="KYC40366.1"/>
    </source>
</evidence>
<evidence type="ECO:0000259" key="1">
    <source>
        <dbReference type="Pfam" id="PF21780"/>
    </source>
</evidence>
<dbReference type="AlphaFoldDB" id="A0A139X6Q7"/>
<keyword evidence="3" id="KW-1185">Reference proteome</keyword>
<dbReference type="InterPro" id="IPR049240">
    <property type="entry name" value="DUF6875"/>
</dbReference>
<dbReference type="RefSeq" id="WP_033335872.1">
    <property type="nucleotide sequence ID" value="NZ_KQ976354.1"/>
</dbReference>
<reference evidence="2 3" key="1">
    <citation type="journal article" date="2013" name="Genome Biol. Evol.">
        <title>Genomes of Stigonematalean cyanobacteria (subsection V) and the evolution of oxygenic photosynthesis from prokaryotes to plastids.</title>
        <authorList>
            <person name="Dagan T."/>
            <person name="Roettger M."/>
            <person name="Stucken K."/>
            <person name="Landan G."/>
            <person name="Koch R."/>
            <person name="Major P."/>
            <person name="Gould S.B."/>
            <person name="Goremykin V.V."/>
            <person name="Rippka R."/>
            <person name="Tandeau de Marsac N."/>
            <person name="Gugger M."/>
            <person name="Lockhart P.J."/>
            <person name="Allen J.F."/>
            <person name="Brune I."/>
            <person name="Maus I."/>
            <person name="Puhler A."/>
            <person name="Martin W.F."/>
        </authorList>
    </citation>
    <scope>NUCLEOTIDE SEQUENCE [LARGE SCALE GENOMIC DNA]</scope>
    <source>
        <strain evidence="2 3">PCC 7110</strain>
    </source>
</reference>
<dbReference type="Pfam" id="PF21780">
    <property type="entry name" value="DUF6875"/>
    <property type="match status" value="1"/>
</dbReference>
<dbReference type="OrthoDB" id="8420726at2"/>